<reference evidence="4" key="1">
    <citation type="journal article" date="2020" name="mSystems">
        <title>Genome- and Community-Level Interaction Insights into Carbon Utilization and Element Cycling Functions of Hydrothermarchaeota in Hydrothermal Sediment.</title>
        <authorList>
            <person name="Zhou Z."/>
            <person name="Liu Y."/>
            <person name="Xu W."/>
            <person name="Pan J."/>
            <person name="Luo Z.H."/>
            <person name="Li M."/>
        </authorList>
    </citation>
    <scope>NUCLEOTIDE SEQUENCE [LARGE SCALE GENOMIC DNA]</scope>
    <source>
        <strain evidence="4">SpSt-1</strain>
    </source>
</reference>
<protein>
    <recommendedName>
        <fullName evidence="3">Beta-galactosidase galactose-binding domain-containing protein</fullName>
    </recommendedName>
</protein>
<keyword evidence="2" id="KW-0326">Glycosidase</keyword>
<name>A0A7C5Z5P1_9CREN</name>
<organism evidence="4">
    <name type="scientific">Ignisphaera aggregans</name>
    <dbReference type="NCBI Taxonomy" id="334771"/>
    <lineage>
        <taxon>Archaea</taxon>
        <taxon>Thermoproteota</taxon>
        <taxon>Thermoprotei</taxon>
        <taxon>Desulfurococcales</taxon>
        <taxon>Desulfurococcaceae</taxon>
        <taxon>Ignisphaera</taxon>
    </lineage>
</organism>
<feature type="domain" description="Beta-galactosidase galactose-binding" evidence="3">
    <location>
        <begin position="1"/>
        <end position="33"/>
    </location>
</feature>
<dbReference type="EMBL" id="DRUB01000127">
    <property type="protein sequence ID" value="HHR96476.1"/>
    <property type="molecule type" value="Genomic_DNA"/>
</dbReference>
<dbReference type="AlphaFoldDB" id="A0A7C5Z5P1"/>
<dbReference type="Pfam" id="PF21467">
    <property type="entry name" value="BetaGal_gal-bd"/>
    <property type="match status" value="1"/>
</dbReference>
<dbReference type="Gene3D" id="2.60.120.260">
    <property type="entry name" value="Galactose-binding domain-like"/>
    <property type="match status" value="1"/>
</dbReference>
<proteinExistence type="predicted"/>
<evidence type="ECO:0000256" key="2">
    <source>
        <dbReference type="ARBA" id="ARBA00023295"/>
    </source>
</evidence>
<dbReference type="InterPro" id="IPR008979">
    <property type="entry name" value="Galactose-bd-like_sf"/>
</dbReference>
<evidence type="ECO:0000256" key="1">
    <source>
        <dbReference type="ARBA" id="ARBA00022801"/>
    </source>
</evidence>
<sequence>MIYVNGQFIGRYVDEGPQKEFYIPETIVKSGVNSIAIMLHITSNKAYLHSISIEPFKQTILQNITILQ</sequence>
<dbReference type="SUPFAM" id="SSF49785">
    <property type="entry name" value="Galactose-binding domain-like"/>
    <property type="match status" value="1"/>
</dbReference>
<accession>A0A7C5Z5P1</accession>
<evidence type="ECO:0000259" key="3">
    <source>
        <dbReference type="Pfam" id="PF21467"/>
    </source>
</evidence>
<comment type="caution">
    <text evidence="4">The sequence shown here is derived from an EMBL/GenBank/DDBJ whole genome shotgun (WGS) entry which is preliminary data.</text>
</comment>
<keyword evidence="1" id="KW-0378">Hydrolase</keyword>
<evidence type="ECO:0000313" key="4">
    <source>
        <dbReference type="EMBL" id="HHR96476.1"/>
    </source>
</evidence>
<dbReference type="InterPro" id="IPR048913">
    <property type="entry name" value="BetaGal_gal-bd"/>
</dbReference>
<dbReference type="GO" id="GO:0016798">
    <property type="term" value="F:hydrolase activity, acting on glycosyl bonds"/>
    <property type="evidence" value="ECO:0007669"/>
    <property type="project" value="UniProtKB-KW"/>
</dbReference>
<gene>
    <name evidence="4" type="ORF">ENL47_06635</name>
</gene>